<comment type="caution">
    <text evidence="2">The sequence shown here is derived from an EMBL/GenBank/DDBJ whole genome shotgun (WGS) entry which is preliminary data.</text>
</comment>
<gene>
    <name evidence="2" type="ORF">ACFSB2_06245</name>
</gene>
<evidence type="ECO:0000313" key="3">
    <source>
        <dbReference type="Proteomes" id="UP001597079"/>
    </source>
</evidence>
<dbReference type="InterPro" id="IPR010982">
    <property type="entry name" value="Lambda_DNA-bd_dom_sf"/>
</dbReference>
<dbReference type="CDD" id="cd00093">
    <property type="entry name" value="HTH_XRE"/>
    <property type="match status" value="1"/>
</dbReference>
<reference evidence="3" key="1">
    <citation type="journal article" date="2019" name="Int. J. Syst. Evol. Microbiol.">
        <title>The Global Catalogue of Microorganisms (GCM) 10K type strain sequencing project: providing services to taxonomists for standard genome sequencing and annotation.</title>
        <authorList>
            <consortium name="The Broad Institute Genomics Platform"/>
            <consortium name="The Broad Institute Genome Sequencing Center for Infectious Disease"/>
            <person name="Wu L."/>
            <person name="Ma J."/>
        </authorList>
    </citation>
    <scope>NUCLEOTIDE SEQUENCE [LARGE SCALE GENOMIC DNA]</scope>
    <source>
        <strain evidence="3">CGMCC 1.12286</strain>
    </source>
</reference>
<sequence>MDENQFNLFAVSLLLNLEPSAVMRELRRYVGVSQQEMATRIGVSLSSYANWEVGRVAPTSKSLVSAIRLAHLVSLERGDEED</sequence>
<organism evidence="2 3">
    <name type="scientific">Alicyclobacillus fodiniaquatilis</name>
    <dbReference type="NCBI Taxonomy" id="1661150"/>
    <lineage>
        <taxon>Bacteria</taxon>
        <taxon>Bacillati</taxon>
        <taxon>Bacillota</taxon>
        <taxon>Bacilli</taxon>
        <taxon>Bacillales</taxon>
        <taxon>Alicyclobacillaceae</taxon>
        <taxon>Alicyclobacillus</taxon>
    </lineage>
</organism>
<dbReference type="Proteomes" id="UP001597079">
    <property type="component" value="Unassembled WGS sequence"/>
</dbReference>
<dbReference type="RefSeq" id="WP_377942170.1">
    <property type="nucleotide sequence ID" value="NZ_JBHUCX010000018.1"/>
</dbReference>
<dbReference type="EMBL" id="JBHUCX010000018">
    <property type="protein sequence ID" value="MFD1674306.1"/>
    <property type="molecule type" value="Genomic_DNA"/>
</dbReference>
<dbReference type="PROSITE" id="PS50943">
    <property type="entry name" value="HTH_CROC1"/>
    <property type="match status" value="1"/>
</dbReference>
<evidence type="ECO:0000313" key="2">
    <source>
        <dbReference type="EMBL" id="MFD1674306.1"/>
    </source>
</evidence>
<keyword evidence="3" id="KW-1185">Reference proteome</keyword>
<proteinExistence type="predicted"/>
<dbReference type="Gene3D" id="1.10.260.40">
    <property type="entry name" value="lambda repressor-like DNA-binding domains"/>
    <property type="match status" value="1"/>
</dbReference>
<evidence type="ECO:0000259" key="1">
    <source>
        <dbReference type="PROSITE" id="PS50943"/>
    </source>
</evidence>
<accession>A0ABW4JD27</accession>
<dbReference type="Pfam" id="PF01381">
    <property type="entry name" value="HTH_3"/>
    <property type="match status" value="1"/>
</dbReference>
<name>A0ABW4JD27_9BACL</name>
<protein>
    <submittedName>
        <fullName evidence="2">Helix-turn-helix transcriptional regulator</fullName>
    </submittedName>
</protein>
<dbReference type="SMART" id="SM00530">
    <property type="entry name" value="HTH_XRE"/>
    <property type="match status" value="1"/>
</dbReference>
<dbReference type="InterPro" id="IPR001387">
    <property type="entry name" value="Cro/C1-type_HTH"/>
</dbReference>
<feature type="domain" description="HTH cro/C1-type" evidence="1">
    <location>
        <begin position="23"/>
        <end position="64"/>
    </location>
</feature>
<dbReference type="SUPFAM" id="SSF47413">
    <property type="entry name" value="lambda repressor-like DNA-binding domains"/>
    <property type="match status" value="1"/>
</dbReference>